<dbReference type="RefSeq" id="WP_343753026.1">
    <property type="nucleotide sequence ID" value="NZ_BAAACW010000016.1"/>
</dbReference>
<dbReference type="InterPro" id="IPR008875">
    <property type="entry name" value="TraX"/>
</dbReference>
<dbReference type="Proteomes" id="UP001501166">
    <property type="component" value="Unassembled WGS sequence"/>
</dbReference>
<protein>
    <submittedName>
        <fullName evidence="2">TraX family protein</fullName>
    </submittedName>
</protein>
<gene>
    <name evidence="2" type="ORF">GCM10008932_01690</name>
</gene>
<feature type="transmembrane region" description="Helical" evidence="1">
    <location>
        <begin position="138"/>
        <end position="163"/>
    </location>
</feature>
<feature type="transmembrane region" description="Helical" evidence="1">
    <location>
        <begin position="12"/>
        <end position="36"/>
    </location>
</feature>
<keyword evidence="1" id="KW-0812">Transmembrane</keyword>
<accession>A0ABP3GQG0</accession>
<evidence type="ECO:0000313" key="3">
    <source>
        <dbReference type="Proteomes" id="UP001501166"/>
    </source>
</evidence>
<organism evidence="2 3">
    <name type="scientific">Alkalibacterium iburiense</name>
    <dbReference type="NCBI Taxonomy" id="290589"/>
    <lineage>
        <taxon>Bacteria</taxon>
        <taxon>Bacillati</taxon>
        <taxon>Bacillota</taxon>
        <taxon>Bacilli</taxon>
        <taxon>Lactobacillales</taxon>
        <taxon>Carnobacteriaceae</taxon>
        <taxon>Alkalibacterium</taxon>
    </lineage>
</organism>
<comment type="caution">
    <text evidence="2">The sequence shown here is derived from an EMBL/GenBank/DDBJ whole genome shotgun (WGS) entry which is preliminary data.</text>
</comment>
<keyword evidence="3" id="KW-1185">Reference proteome</keyword>
<dbReference type="Pfam" id="PF05857">
    <property type="entry name" value="TraX"/>
    <property type="match status" value="1"/>
</dbReference>
<proteinExistence type="predicted"/>
<evidence type="ECO:0000256" key="1">
    <source>
        <dbReference type="SAM" id="Phobius"/>
    </source>
</evidence>
<keyword evidence="1" id="KW-1133">Transmembrane helix</keyword>
<reference evidence="3" key="1">
    <citation type="journal article" date="2019" name="Int. J. Syst. Evol. Microbiol.">
        <title>The Global Catalogue of Microorganisms (GCM) 10K type strain sequencing project: providing services to taxonomists for standard genome sequencing and annotation.</title>
        <authorList>
            <consortium name="The Broad Institute Genomics Platform"/>
            <consortium name="The Broad Institute Genome Sequencing Center for Infectious Disease"/>
            <person name="Wu L."/>
            <person name="Ma J."/>
        </authorList>
    </citation>
    <scope>NUCLEOTIDE SEQUENCE [LARGE SCALE GENOMIC DNA]</scope>
    <source>
        <strain evidence="3">JCM 12662</strain>
    </source>
</reference>
<feature type="transmembrane region" description="Helical" evidence="1">
    <location>
        <begin position="102"/>
        <end position="126"/>
    </location>
</feature>
<name>A0ABP3GQG0_9LACT</name>
<dbReference type="EMBL" id="BAAACW010000016">
    <property type="protein sequence ID" value="GAA0352360.1"/>
    <property type="molecule type" value="Genomic_DNA"/>
</dbReference>
<keyword evidence="1" id="KW-0472">Membrane</keyword>
<feature type="transmembrane region" description="Helical" evidence="1">
    <location>
        <begin position="68"/>
        <end position="96"/>
    </location>
</feature>
<sequence length="195" mass="22860">MTQLFDHKLNTIKWIGIVTMTIDHIGVFLFPGYLFLRIIGRIAFPCFLYSTIEGTERTKDYKKYAMRLFLLGVLSMSVTPHSFNVLFLLLLFSLSIRYKRYIFIFALISLFVEYSIYGFLFGWALYWLKNKKVYQGVLFSLVVQFLVGSTVQLFSLLALPLFIKPLDVKLPILPKYSFYFFYPLHQLLLILIASI</sequence>
<evidence type="ECO:0000313" key="2">
    <source>
        <dbReference type="EMBL" id="GAA0352360.1"/>
    </source>
</evidence>
<feature type="transmembrane region" description="Helical" evidence="1">
    <location>
        <begin position="175"/>
        <end position="193"/>
    </location>
</feature>